<reference evidence="1 2" key="1">
    <citation type="journal article" date="2018" name="Environ. Microbiol.">
        <title>New archaeal viruses discovered by metagenomic analysis of viral communities in enrichment cultures.</title>
        <authorList>
            <person name="Liu Y."/>
            <person name="Brandt D."/>
            <person name="Ishino S."/>
            <person name="Ishino Y."/>
            <person name="Koonin E.V."/>
            <person name="Kalinowski J."/>
            <person name="Krupovic M."/>
            <person name="Prangishvili D."/>
        </authorList>
    </citation>
    <scope>NUCLEOTIDE SEQUENCE [LARGE SCALE GENOMIC DNA]</scope>
</reference>
<accession>A0A3Q8Q3T3</accession>
<evidence type="ECO:0000313" key="2">
    <source>
        <dbReference type="Proteomes" id="UP000277749"/>
    </source>
</evidence>
<protein>
    <submittedName>
        <fullName evidence="1">Uncharacterized protein</fullName>
    </submittedName>
</protein>
<dbReference type="EMBL" id="MK064563">
    <property type="protein sequence ID" value="AZI75819.1"/>
    <property type="molecule type" value="Genomic_DNA"/>
</dbReference>
<name>A0A3Q8Q3T3_9VIRU</name>
<evidence type="ECO:0000313" key="1">
    <source>
        <dbReference type="EMBL" id="AZI75819.1"/>
    </source>
</evidence>
<proteinExistence type="predicted"/>
<organism evidence="1 2">
    <name type="scientific">Sulfolobales Beppu filamentous virus 2</name>
    <dbReference type="NCBI Taxonomy" id="2493123"/>
    <lineage>
        <taxon>Viruses</taxon>
        <taxon>Adnaviria</taxon>
        <taxon>Zilligvirae</taxon>
        <taxon>Taleaviricota</taxon>
        <taxon>Tokiviricetes</taxon>
        <taxon>Ligamenvirales</taxon>
        <taxon>Lipothrixviridae</taxon>
        <taxon>Alphalipothrixvirus</taxon>
        <taxon>Alphalipothrixvirus umijigokuense</taxon>
    </lineage>
</organism>
<sequence length="137" mass="15582">MRTMSQIPIPEEIKPFTKTVSYDPSRNTVIIVISAKLMFSTVLANLQNTNMTITQVIKQNEKIFVYTKVNVQLPEPFETFDGRLTISQAKLDSMMLSQMPNVHVYYKQENDDLLILIEVPVQGVGNVTPQGQPQVPW</sequence>
<dbReference type="Proteomes" id="UP000277749">
    <property type="component" value="Segment"/>
</dbReference>
<keyword evidence="2" id="KW-1185">Reference proteome</keyword>
<gene>
    <name evidence="1" type="ORF">SBFV2_gp52</name>
</gene>